<evidence type="ECO:0000256" key="1">
    <source>
        <dbReference type="SAM" id="MobiDB-lite"/>
    </source>
</evidence>
<keyword evidence="2" id="KW-0732">Signal</keyword>
<evidence type="ECO:0000313" key="5">
    <source>
        <dbReference type="Proteomes" id="UP001153069"/>
    </source>
</evidence>
<protein>
    <submittedName>
        <fullName evidence="4">Domain protein</fullName>
    </submittedName>
</protein>
<feature type="compositionally biased region" description="Acidic residues" evidence="1">
    <location>
        <begin position="368"/>
        <end position="391"/>
    </location>
</feature>
<evidence type="ECO:0000259" key="3">
    <source>
        <dbReference type="PROSITE" id="PS50126"/>
    </source>
</evidence>
<dbReference type="InterPro" id="IPR012340">
    <property type="entry name" value="NA-bd_OB-fold"/>
</dbReference>
<dbReference type="OrthoDB" id="48171at2759"/>
<comment type="caution">
    <text evidence="4">The sequence shown here is derived from an EMBL/GenBank/DDBJ whole genome shotgun (WGS) entry which is preliminary data.</text>
</comment>
<feature type="domain" description="S1 motif" evidence="3">
    <location>
        <begin position="222"/>
        <end position="296"/>
    </location>
</feature>
<feature type="region of interest" description="Disordered" evidence="1">
    <location>
        <begin position="304"/>
        <end position="398"/>
    </location>
</feature>
<feature type="signal peptide" evidence="2">
    <location>
        <begin position="1"/>
        <end position="30"/>
    </location>
</feature>
<proteinExistence type="predicted"/>
<dbReference type="Pfam" id="PF00575">
    <property type="entry name" value="S1"/>
    <property type="match status" value="1"/>
</dbReference>
<gene>
    <name evidence="4" type="ORF">SEMRO_695_G188780.1</name>
</gene>
<keyword evidence="5" id="KW-1185">Reference proteome</keyword>
<dbReference type="SUPFAM" id="SSF50249">
    <property type="entry name" value="Nucleic acid-binding proteins"/>
    <property type="match status" value="1"/>
</dbReference>
<dbReference type="InterPro" id="IPR003029">
    <property type="entry name" value="S1_domain"/>
</dbReference>
<name>A0A9N8EB34_9STRA</name>
<sequence length="398" mass="44144">MPSPPVPIGYPRRGWVLCCCLLQLTSSAGAWVNHIVPTHNAIVPNLPQSFRQRPSFTWQLVSSCATASTTDTGSEDTASAVDDDFKPSFYDTKEVNKWGKPVWKERKQLSEVQLGERLEGYVVQTYLEGATGPKVYLECGVGRYNPQRKTWKMVNAMLRLGRKGAKESVTRKRLARLRNKKNFECFVSRVLLDNGHLEVVLNEYDVPESQNDPVSVSSLKPGQELVGTVQRVVPYGVFVDVGANRPGLLHIQKVADLYGVYIDKDKGLEEAGLERGAKIKVRVDTNEKKRLFLDFTADVKEEAARERQEKEKQKKARKSSETTTSSPVGAVASAGSAAGTVTSTVATNNDSQDSKEEEDPWAAYASVYEDDNGSGDDDDYDDYDEDRDIEDSLGLGTY</sequence>
<organism evidence="4 5">
    <name type="scientific">Seminavis robusta</name>
    <dbReference type="NCBI Taxonomy" id="568900"/>
    <lineage>
        <taxon>Eukaryota</taxon>
        <taxon>Sar</taxon>
        <taxon>Stramenopiles</taxon>
        <taxon>Ochrophyta</taxon>
        <taxon>Bacillariophyta</taxon>
        <taxon>Bacillariophyceae</taxon>
        <taxon>Bacillariophycidae</taxon>
        <taxon>Naviculales</taxon>
        <taxon>Naviculaceae</taxon>
        <taxon>Seminavis</taxon>
    </lineage>
</organism>
<dbReference type="GO" id="GO:0003729">
    <property type="term" value="F:mRNA binding"/>
    <property type="evidence" value="ECO:0007669"/>
    <property type="project" value="TreeGrafter"/>
</dbReference>
<dbReference type="InterPro" id="IPR050437">
    <property type="entry name" value="Ribos_protein_bS1-like"/>
</dbReference>
<reference evidence="4" key="1">
    <citation type="submission" date="2020-06" db="EMBL/GenBank/DDBJ databases">
        <authorList>
            <consortium name="Plant Systems Biology data submission"/>
        </authorList>
    </citation>
    <scope>NUCLEOTIDE SEQUENCE</scope>
    <source>
        <strain evidence="4">D6</strain>
    </source>
</reference>
<dbReference type="EMBL" id="CAICTM010000694">
    <property type="protein sequence ID" value="CAB9515134.1"/>
    <property type="molecule type" value="Genomic_DNA"/>
</dbReference>
<dbReference type="GO" id="GO:0003735">
    <property type="term" value="F:structural constituent of ribosome"/>
    <property type="evidence" value="ECO:0007669"/>
    <property type="project" value="TreeGrafter"/>
</dbReference>
<feature type="chain" id="PRO_5040247010" evidence="2">
    <location>
        <begin position="31"/>
        <end position="398"/>
    </location>
</feature>
<dbReference type="SMART" id="SM00316">
    <property type="entry name" value="S1"/>
    <property type="match status" value="1"/>
</dbReference>
<dbReference type="Proteomes" id="UP001153069">
    <property type="component" value="Unassembled WGS sequence"/>
</dbReference>
<accession>A0A9N8EB34</accession>
<dbReference type="GO" id="GO:0006412">
    <property type="term" value="P:translation"/>
    <property type="evidence" value="ECO:0007669"/>
    <property type="project" value="TreeGrafter"/>
</dbReference>
<dbReference type="Gene3D" id="2.40.50.140">
    <property type="entry name" value="Nucleic acid-binding proteins"/>
    <property type="match status" value="1"/>
</dbReference>
<dbReference type="PANTHER" id="PTHR10724">
    <property type="entry name" value="30S RIBOSOMAL PROTEIN S1"/>
    <property type="match status" value="1"/>
</dbReference>
<dbReference type="PROSITE" id="PS50126">
    <property type="entry name" value="S1"/>
    <property type="match status" value="1"/>
</dbReference>
<dbReference type="AlphaFoldDB" id="A0A9N8EB34"/>
<evidence type="ECO:0000256" key="2">
    <source>
        <dbReference type="SAM" id="SignalP"/>
    </source>
</evidence>
<feature type="compositionally biased region" description="Low complexity" evidence="1">
    <location>
        <begin position="321"/>
        <end position="347"/>
    </location>
</feature>
<evidence type="ECO:0000313" key="4">
    <source>
        <dbReference type="EMBL" id="CAB9515134.1"/>
    </source>
</evidence>